<evidence type="ECO:0000259" key="1">
    <source>
        <dbReference type="Pfam" id="PF00561"/>
    </source>
</evidence>
<name>A0ABY6FYF7_9MICO</name>
<dbReference type="Pfam" id="PF00561">
    <property type="entry name" value="Abhydrolase_1"/>
    <property type="match status" value="1"/>
</dbReference>
<dbReference type="GO" id="GO:0016787">
    <property type="term" value="F:hydrolase activity"/>
    <property type="evidence" value="ECO:0007669"/>
    <property type="project" value="UniProtKB-KW"/>
</dbReference>
<dbReference type="InterPro" id="IPR050266">
    <property type="entry name" value="AB_hydrolase_sf"/>
</dbReference>
<dbReference type="SUPFAM" id="SSF53474">
    <property type="entry name" value="alpha/beta-Hydrolases"/>
    <property type="match status" value="1"/>
</dbReference>
<evidence type="ECO:0000313" key="3">
    <source>
        <dbReference type="Proteomes" id="UP001164305"/>
    </source>
</evidence>
<dbReference type="InterPro" id="IPR000073">
    <property type="entry name" value="AB_hydrolase_1"/>
</dbReference>
<reference evidence="2" key="1">
    <citation type="submission" date="2022-10" db="EMBL/GenBank/DDBJ databases">
        <title>Whole-Genome Sequencing of Brachybacterium huguangmaarense BRM-3, Isolated from Betula schmidtii.</title>
        <authorList>
            <person name="Haam D."/>
        </authorList>
    </citation>
    <scope>NUCLEOTIDE SEQUENCE</scope>
    <source>
        <strain evidence="2">BRM-3</strain>
    </source>
</reference>
<dbReference type="Gene3D" id="3.40.50.1820">
    <property type="entry name" value="alpha/beta hydrolase"/>
    <property type="match status" value="1"/>
</dbReference>
<dbReference type="InterPro" id="IPR029058">
    <property type="entry name" value="AB_hydrolase_fold"/>
</dbReference>
<keyword evidence="3" id="KW-1185">Reference proteome</keyword>
<gene>
    <name evidence="2" type="ORF">BRM3_09470</name>
</gene>
<dbReference type="PANTHER" id="PTHR43798">
    <property type="entry name" value="MONOACYLGLYCEROL LIPASE"/>
    <property type="match status" value="1"/>
</dbReference>
<dbReference type="EMBL" id="CP107020">
    <property type="protein sequence ID" value="UYG15870.1"/>
    <property type="molecule type" value="Genomic_DNA"/>
</dbReference>
<feature type="domain" description="AB hydrolase-1" evidence="1">
    <location>
        <begin position="17"/>
        <end position="129"/>
    </location>
</feature>
<accession>A0ABY6FYF7</accession>
<dbReference type="Proteomes" id="UP001164305">
    <property type="component" value="Chromosome"/>
</dbReference>
<proteinExistence type="predicted"/>
<sequence length="168" mass="17899">MSTFAVEGGTSAGSRAPVVVVHGLALSSRYLRPTLARLGAMRRVFAPDLPGVGRSQDAKEPATMADLADGLAQWMRQVGLHRADVVGHSLGCHVVGELAVRHPGLVRRVVLASPSRDPAHPAVWQSAWRLAVDAPRERLGILPLAVVDYVRAGPITMLKVLASARRTP</sequence>
<evidence type="ECO:0000313" key="2">
    <source>
        <dbReference type="EMBL" id="UYG15870.1"/>
    </source>
</evidence>
<dbReference type="PANTHER" id="PTHR43798:SF5">
    <property type="entry name" value="MONOACYLGLYCEROL LIPASE ABHD6"/>
    <property type="match status" value="1"/>
</dbReference>
<dbReference type="PRINTS" id="PR00111">
    <property type="entry name" value="ABHYDROLASE"/>
</dbReference>
<protein>
    <submittedName>
        <fullName evidence="2">Alpha/beta fold hydrolase</fullName>
    </submittedName>
</protein>
<keyword evidence="2" id="KW-0378">Hydrolase</keyword>
<organism evidence="2 3">
    <name type="scientific">Brachybacterium huguangmaarense</name>
    <dbReference type="NCBI Taxonomy" id="1652028"/>
    <lineage>
        <taxon>Bacteria</taxon>
        <taxon>Bacillati</taxon>
        <taxon>Actinomycetota</taxon>
        <taxon>Actinomycetes</taxon>
        <taxon>Micrococcales</taxon>
        <taxon>Dermabacteraceae</taxon>
        <taxon>Brachybacterium</taxon>
    </lineage>
</organism>